<dbReference type="WBParaSite" id="maker-uti_cns_0002176-snap-gene-0.13-mRNA-1">
    <property type="protein sequence ID" value="maker-uti_cns_0002176-snap-gene-0.13-mRNA-1"/>
    <property type="gene ID" value="maker-uti_cns_0002176-snap-gene-0.13"/>
</dbReference>
<feature type="transmembrane region" description="Helical" evidence="10">
    <location>
        <begin position="199"/>
        <end position="216"/>
    </location>
</feature>
<accession>A0A1I8HMR7</accession>
<evidence type="ECO:0000256" key="10">
    <source>
        <dbReference type="SAM" id="Phobius"/>
    </source>
</evidence>
<feature type="transmembrane region" description="Helical" evidence="10">
    <location>
        <begin position="82"/>
        <end position="104"/>
    </location>
</feature>
<evidence type="ECO:0000256" key="9">
    <source>
        <dbReference type="SAM" id="MobiDB-lite"/>
    </source>
</evidence>
<sequence length="384" mass="44745">MTYMKPGKKKNKNVSYFSNEYIITNHGDIVSFIAMIIVLGLMFQFTAPIAKLFIIIQHNATVNATTEVDKDTPMYTTGRRDLLAVIFYTLIAIVIHAVIQEYILDKVNRKLHLSKTKHSKVNESGHLALFYIISAVWGANIIYRERLFVSVPSLWEGYPHMYMSFWFKFYFICQICYWLHCFPELYFQRIKKDEMPSRVTYYSIYLVCILGAYLLHFNRLAIVLLVVHYFVESIYHASRLFYFFGKTDVAKAGFLVWDVLFVLVRVLSVALAFITFMLGLERSAVDSVAWREGNFNTRLVRVNCLMLLCLLQGYLMWNFITFHIKRIREYISQRASRSPRKQQKKMGGGKSKADGEQQQDGGGAATNELTEVDRDLHEQRKKRA</sequence>
<dbReference type="WBParaSite" id="maker-uti_cns_0007003-snap-gene-0.1-mRNA-1">
    <property type="protein sequence ID" value="maker-uti_cns_0007003-snap-gene-0.1-mRNA-1"/>
    <property type="gene ID" value="maker-uti_cns_0007003-snap-gene-0.1"/>
</dbReference>
<keyword evidence="6 10" id="KW-1133">Transmembrane helix</keyword>
<comment type="subcellular location">
    <subcellularLocation>
        <location evidence="1">Membrane</location>
        <topology evidence="1">Multi-pass membrane protein</topology>
    </subcellularLocation>
</comment>
<dbReference type="GO" id="GO:0045048">
    <property type="term" value="P:protein insertion into ER membrane"/>
    <property type="evidence" value="ECO:0007669"/>
    <property type="project" value="TreeGrafter"/>
</dbReference>
<dbReference type="Proteomes" id="UP000095280">
    <property type="component" value="Unplaced"/>
</dbReference>
<evidence type="ECO:0000256" key="1">
    <source>
        <dbReference type="ARBA" id="ARBA00004141"/>
    </source>
</evidence>
<dbReference type="Pfam" id="PF03798">
    <property type="entry name" value="TRAM_LAG1_CLN8"/>
    <property type="match status" value="1"/>
</dbReference>
<dbReference type="GO" id="GO:0005789">
    <property type="term" value="C:endoplasmic reticulum membrane"/>
    <property type="evidence" value="ECO:0007669"/>
    <property type="project" value="TreeGrafter"/>
</dbReference>
<evidence type="ECO:0000259" key="11">
    <source>
        <dbReference type="PROSITE" id="PS50922"/>
    </source>
</evidence>
<dbReference type="AlphaFoldDB" id="A0A1I8HMR7"/>
<evidence type="ECO:0000256" key="2">
    <source>
        <dbReference type="ARBA" id="ARBA00005999"/>
    </source>
</evidence>
<feature type="transmembrane region" description="Helical" evidence="10">
    <location>
        <begin position="300"/>
        <end position="320"/>
    </location>
</feature>
<feature type="domain" description="TLC" evidence="11">
    <location>
        <begin position="119"/>
        <end position="330"/>
    </location>
</feature>
<evidence type="ECO:0000256" key="7">
    <source>
        <dbReference type="ARBA" id="ARBA00023136"/>
    </source>
</evidence>
<dbReference type="STRING" id="282301.A0A1I8HMR7"/>
<keyword evidence="7 8" id="KW-0472">Membrane</keyword>
<dbReference type="PIRSF" id="PIRSF005449">
    <property type="entry name" value="Translocation_assoc_membrane"/>
    <property type="match status" value="1"/>
</dbReference>
<evidence type="ECO:0000256" key="6">
    <source>
        <dbReference type="ARBA" id="ARBA00022989"/>
    </source>
</evidence>
<dbReference type="PANTHER" id="PTHR12371">
    <property type="entry name" value="TRANSLOCATION ASSOCIATED MEMBRANE PROTEIN"/>
    <property type="match status" value="1"/>
</dbReference>
<protein>
    <submittedName>
        <fullName evidence="13 14">TLC domain-containing protein</fullName>
    </submittedName>
</protein>
<dbReference type="InterPro" id="IPR006634">
    <property type="entry name" value="TLC-dom"/>
</dbReference>
<evidence type="ECO:0000313" key="13">
    <source>
        <dbReference type="WBParaSite" id="maker-uti_cns_0002176-snap-gene-0.13-mRNA-1"/>
    </source>
</evidence>
<feature type="transmembrane region" description="Helical" evidence="10">
    <location>
        <begin position="254"/>
        <end position="280"/>
    </location>
</feature>
<dbReference type="GO" id="GO:0006616">
    <property type="term" value="P:SRP-dependent cotranslational protein targeting to membrane, translocation"/>
    <property type="evidence" value="ECO:0007669"/>
    <property type="project" value="InterPro"/>
</dbReference>
<feature type="transmembrane region" description="Helical" evidence="10">
    <location>
        <begin position="163"/>
        <end position="187"/>
    </location>
</feature>
<dbReference type="InterPro" id="IPR016447">
    <property type="entry name" value="Translocation_assoc_membrane"/>
</dbReference>
<evidence type="ECO:0000256" key="5">
    <source>
        <dbReference type="ARBA" id="ARBA00022927"/>
    </source>
</evidence>
<keyword evidence="12" id="KW-1185">Reference proteome</keyword>
<reference evidence="13 14" key="1">
    <citation type="submission" date="2016-11" db="UniProtKB">
        <authorList>
            <consortium name="WormBaseParasite"/>
        </authorList>
    </citation>
    <scope>IDENTIFICATION</scope>
</reference>
<dbReference type="PROSITE" id="PS50922">
    <property type="entry name" value="TLC"/>
    <property type="match status" value="1"/>
</dbReference>
<feature type="transmembrane region" description="Helical" evidence="10">
    <location>
        <begin position="21"/>
        <end position="43"/>
    </location>
</feature>
<evidence type="ECO:0000256" key="4">
    <source>
        <dbReference type="ARBA" id="ARBA00022692"/>
    </source>
</evidence>
<comment type="similarity">
    <text evidence="2">Belongs to the TRAM family.</text>
</comment>
<evidence type="ECO:0000256" key="8">
    <source>
        <dbReference type="PROSITE-ProRule" id="PRU00205"/>
    </source>
</evidence>
<keyword evidence="3" id="KW-0813">Transport</keyword>
<dbReference type="PANTHER" id="PTHR12371:SF11">
    <property type="entry name" value="TRANSLOCATING CHAIN-ASSOCIATED MEMBRANE PROTEIN"/>
    <property type="match status" value="1"/>
</dbReference>
<feature type="transmembrane region" description="Helical" evidence="10">
    <location>
        <begin position="125"/>
        <end position="143"/>
    </location>
</feature>
<feature type="region of interest" description="Disordered" evidence="9">
    <location>
        <begin position="335"/>
        <end position="384"/>
    </location>
</feature>
<name>A0A1I8HMR7_9PLAT</name>
<evidence type="ECO:0000313" key="14">
    <source>
        <dbReference type="WBParaSite" id="maker-uti_cns_0007003-snap-gene-0.1-mRNA-1"/>
    </source>
</evidence>
<organism evidence="12 14">
    <name type="scientific">Macrostomum lignano</name>
    <dbReference type="NCBI Taxonomy" id="282301"/>
    <lineage>
        <taxon>Eukaryota</taxon>
        <taxon>Metazoa</taxon>
        <taxon>Spiralia</taxon>
        <taxon>Lophotrochozoa</taxon>
        <taxon>Platyhelminthes</taxon>
        <taxon>Rhabditophora</taxon>
        <taxon>Macrostomorpha</taxon>
        <taxon>Macrostomida</taxon>
        <taxon>Macrostomidae</taxon>
        <taxon>Macrostomum</taxon>
    </lineage>
</organism>
<keyword evidence="4 8" id="KW-0812">Transmembrane</keyword>
<dbReference type="SMART" id="SM00724">
    <property type="entry name" value="TLC"/>
    <property type="match status" value="1"/>
</dbReference>
<evidence type="ECO:0000313" key="12">
    <source>
        <dbReference type="Proteomes" id="UP000095280"/>
    </source>
</evidence>
<feature type="transmembrane region" description="Helical" evidence="10">
    <location>
        <begin position="222"/>
        <end position="242"/>
    </location>
</feature>
<evidence type="ECO:0000256" key="3">
    <source>
        <dbReference type="ARBA" id="ARBA00022448"/>
    </source>
</evidence>
<keyword evidence="5" id="KW-0653">Protein transport</keyword>
<proteinExistence type="inferred from homology"/>
<dbReference type="OrthoDB" id="3053196at2759"/>